<dbReference type="Gene3D" id="3.40.50.150">
    <property type="entry name" value="Vaccinia Virus protein VP39"/>
    <property type="match status" value="1"/>
</dbReference>
<name>A0A544QXL4_9FIRM</name>
<comment type="caution">
    <text evidence="2">The sequence shown here is derived from an EMBL/GenBank/DDBJ whole genome shotgun (WGS) entry which is preliminary data.</text>
</comment>
<sequence>MNIVKGEIFHSVKGKILNEKSSDIENILDKIKGGIGEKVLLAGDIGKLGKELRLNGMNVTIMENTNYEDVCYSLVHNENCNFVKGTLEYIPFENNYFDKVIVLEQFNCTGNYKKASSEISRVLKENGELILEDFNLNKIKSKVKYIKRKVCGLCGNDFYPQDISRIFANLRFDGFVHENRNHTFLYIAKKRA</sequence>
<feature type="domain" description="Methyltransferase" evidence="1">
    <location>
        <begin position="78"/>
        <end position="161"/>
    </location>
</feature>
<dbReference type="GO" id="GO:0008757">
    <property type="term" value="F:S-adenosylmethionine-dependent methyltransferase activity"/>
    <property type="evidence" value="ECO:0007669"/>
    <property type="project" value="InterPro"/>
</dbReference>
<evidence type="ECO:0000313" key="3">
    <source>
        <dbReference type="Proteomes" id="UP000317863"/>
    </source>
</evidence>
<reference evidence="2 3" key="1">
    <citation type="submission" date="2019-02" db="EMBL/GenBank/DDBJ databases">
        <title>Peptostreptococcaceae bacterium ZHW00191 nov., a new bacterium isolated from the human gut.</title>
        <authorList>
            <person name="Zhou H.-W."/>
            <person name="Chen X.-J."/>
        </authorList>
    </citation>
    <scope>NUCLEOTIDE SEQUENCE [LARGE SCALE GENOMIC DNA]</scope>
    <source>
        <strain evidence="2 3">ZHW00191</strain>
    </source>
</reference>
<keyword evidence="3" id="KW-1185">Reference proteome</keyword>
<dbReference type="Pfam" id="PF13847">
    <property type="entry name" value="Methyltransf_31"/>
    <property type="match status" value="1"/>
</dbReference>
<organism evidence="2 3">
    <name type="scientific">Peptacetobacter hominis</name>
    <dbReference type="NCBI Taxonomy" id="2743610"/>
    <lineage>
        <taxon>Bacteria</taxon>
        <taxon>Bacillati</taxon>
        <taxon>Bacillota</taxon>
        <taxon>Clostridia</taxon>
        <taxon>Peptostreptococcales</taxon>
        <taxon>Peptostreptococcaceae</taxon>
        <taxon>Peptacetobacter</taxon>
    </lineage>
</organism>
<dbReference type="AlphaFoldDB" id="A0A544QXL4"/>
<evidence type="ECO:0000259" key="1">
    <source>
        <dbReference type="Pfam" id="PF13847"/>
    </source>
</evidence>
<dbReference type="InterPro" id="IPR025714">
    <property type="entry name" value="Methyltranfer_dom"/>
</dbReference>
<evidence type="ECO:0000313" key="2">
    <source>
        <dbReference type="EMBL" id="TQQ85499.1"/>
    </source>
</evidence>
<gene>
    <name evidence="2" type="ORF">EXD82_01765</name>
</gene>
<dbReference type="InterPro" id="IPR029063">
    <property type="entry name" value="SAM-dependent_MTases_sf"/>
</dbReference>
<dbReference type="GO" id="GO:0032259">
    <property type="term" value="P:methylation"/>
    <property type="evidence" value="ECO:0007669"/>
    <property type="project" value="UniProtKB-KW"/>
</dbReference>
<dbReference type="Proteomes" id="UP000317863">
    <property type="component" value="Unassembled WGS sequence"/>
</dbReference>
<dbReference type="EMBL" id="SGJB01000002">
    <property type="protein sequence ID" value="TQQ85499.1"/>
    <property type="molecule type" value="Genomic_DNA"/>
</dbReference>
<proteinExistence type="predicted"/>
<dbReference type="OrthoDB" id="9808140at2"/>
<dbReference type="SUPFAM" id="SSF53335">
    <property type="entry name" value="S-adenosyl-L-methionine-dependent methyltransferases"/>
    <property type="match status" value="1"/>
</dbReference>
<accession>A0A544QXL4</accession>
<keyword evidence="2" id="KW-0808">Transferase</keyword>
<keyword evidence="2" id="KW-0489">Methyltransferase</keyword>
<protein>
    <submittedName>
        <fullName evidence="2">Methyltransferase domain-containing protein</fullName>
    </submittedName>
</protein>